<evidence type="ECO:0000256" key="6">
    <source>
        <dbReference type="ARBA" id="ARBA00022927"/>
    </source>
</evidence>
<accession>A0A841L349</accession>
<evidence type="ECO:0000256" key="3">
    <source>
        <dbReference type="ARBA" id="ARBA00022475"/>
    </source>
</evidence>
<organism evidence="12 13">
    <name type="scientific">Polymorphobacter multimanifer</name>
    <dbReference type="NCBI Taxonomy" id="1070431"/>
    <lineage>
        <taxon>Bacteria</taxon>
        <taxon>Pseudomonadati</taxon>
        <taxon>Pseudomonadota</taxon>
        <taxon>Alphaproteobacteria</taxon>
        <taxon>Sphingomonadales</taxon>
        <taxon>Sphingosinicellaceae</taxon>
        <taxon>Polymorphobacter</taxon>
    </lineage>
</organism>
<dbReference type="Gene3D" id="1.20.5.3310">
    <property type="match status" value="1"/>
</dbReference>
<evidence type="ECO:0000256" key="10">
    <source>
        <dbReference type="HAMAP-Rule" id="MF_00236"/>
    </source>
</evidence>
<comment type="function">
    <text evidence="10">Part of the twin-arginine translocation (Tat) system that transports large folded proteins containing a characteristic twin-arginine motif in their signal peptide across membranes. TatA could form the protein-conducting channel of the Tat system.</text>
</comment>
<evidence type="ECO:0000256" key="2">
    <source>
        <dbReference type="ARBA" id="ARBA00022448"/>
    </source>
</evidence>
<evidence type="ECO:0000313" key="13">
    <source>
        <dbReference type="Proteomes" id="UP000538147"/>
    </source>
</evidence>
<evidence type="ECO:0000256" key="9">
    <source>
        <dbReference type="ARBA" id="ARBA00023136"/>
    </source>
</evidence>
<dbReference type="GO" id="GO:0033281">
    <property type="term" value="C:TAT protein transport complex"/>
    <property type="evidence" value="ECO:0007669"/>
    <property type="project" value="UniProtKB-UniRule"/>
</dbReference>
<gene>
    <name evidence="10" type="primary">tatA</name>
    <name evidence="12" type="ORF">FHS79_001251</name>
</gene>
<keyword evidence="6 10" id="KW-0653">Protein transport</keyword>
<keyword evidence="4" id="KW-0997">Cell inner membrane</keyword>
<keyword evidence="3 10" id="KW-1003">Cell membrane</keyword>
<keyword evidence="5 10" id="KW-0812">Transmembrane</keyword>
<dbReference type="NCBIfam" id="NF001940">
    <property type="entry name" value="PRK00720.1"/>
    <property type="match status" value="1"/>
</dbReference>
<dbReference type="AlphaFoldDB" id="A0A841L349"/>
<protein>
    <recommendedName>
        <fullName evidence="10">Sec-independent protein translocase protein TatA</fullName>
    </recommendedName>
</protein>
<comment type="similarity">
    <text evidence="10">Belongs to the TatA/E family.</text>
</comment>
<sequence length="79" mass="8365">MGSFSLIHWVVLILVVILLFGRGRISDLMGDFAKGINSFKKGLADDDSAPATPKAPPAQLTDAKAGTVTPTPTAEDVRR</sequence>
<keyword evidence="2 10" id="KW-0813">Transport</keyword>
<comment type="caution">
    <text evidence="12">The sequence shown here is derived from an EMBL/GenBank/DDBJ whole genome shotgun (WGS) entry which is preliminary data.</text>
</comment>
<evidence type="ECO:0000256" key="7">
    <source>
        <dbReference type="ARBA" id="ARBA00022989"/>
    </source>
</evidence>
<dbReference type="GO" id="GO:0008320">
    <property type="term" value="F:protein transmembrane transporter activity"/>
    <property type="evidence" value="ECO:0007669"/>
    <property type="project" value="UniProtKB-UniRule"/>
</dbReference>
<keyword evidence="8 10" id="KW-0811">Translocation</keyword>
<evidence type="ECO:0000256" key="1">
    <source>
        <dbReference type="ARBA" id="ARBA00004162"/>
    </source>
</evidence>
<dbReference type="PANTHER" id="PTHR42982:SF1">
    <property type="entry name" value="SEC-INDEPENDENT PROTEIN TRANSLOCASE PROTEIN TATA"/>
    <property type="match status" value="1"/>
</dbReference>
<keyword evidence="9 10" id="KW-0472">Membrane</keyword>
<evidence type="ECO:0000256" key="5">
    <source>
        <dbReference type="ARBA" id="ARBA00022692"/>
    </source>
</evidence>
<evidence type="ECO:0000256" key="11">
    <source>
        <dbReference type="SAM" id="MobiDB-lite"/>
    </source>
</evidence>
<keyword evidence="7 10" id="KW-1133">Transmembrane helix</keyword>
<dbReference type="RefSeq" id="WP_184197032.1">
    <property type="nucleotide sequence ID" value="NZ_BMOX01000007.1"/>
</dbReference>
<reference evidence="12 13" key="1">
    <citation type="submission" date="2020-08" db="EMBL/GenBank/DDBJ databases">
        <title>Genomic Encyclopedia of Type Strains, Phase IV (KMG-IV): sequencing the most valuable type-strain genomes for metagenomic binning, comparative biology and taxonomic classification.</title>
        <authorList>
            <person name="Goeker M."/>
        </authorList>
    </citation>
    <scope>NUCLEOTIDE SEQUENCE [LARGE SCALE GENOMIC DNA]</scope>
    <source>
        <strain evidence="12 13">DSM 102189</strain>
    </source>
</reference>
<comment type="subcellular location">
    <subcellularLocation>
        <location evidence="1 10">Cell membrane</location>
        <topology evidence="1 10">Single-pass membrane protein</topology>
    </subcellularLocation>
</comment>
<name>A0A841L349_9SPHN</name>
<dbReference type="InterPro" id="IPR003369">
    <property type="entry name" value="TatA/B/E"/>
</dbReference>
<dbReference type="Pfam" id="PF02416">
    <property type="entry name" value="TatA_B_E"/>
    <property type="match status" value="1"/>
</dbReference>
<keyword evidence="13" id="KW-1185">Reference proteome</keyword>
<feature type="region of interest" description="Disordered" evidence="11">
    <location>
        <begin position="45"/>
        <end position="79"/>
    </location>
</feature>
<feature type="transmembrane region" description="Helical" evidence="10">
    <location>
        <begin position="6"/>
        <end position="25"/>
    </location>
</feature>
<dbReference type="PANTHER" id="PTHR42982">
    <property type="entry name" value="SEC-INDEPENDENT PROTEIN TRANSLOCASE PROTEIN TATA"/>
    <property type="match status" value="1"/>
</dbReference>
<dbReference type="GO" id="GO:0043953">
    <property type="term" value="P:protein transport by the Tat complex"/>
    <property type="evidence" value="ECO:0007669"/>
    <property type="project" value="UniProtKB-UniRule"/>
</dbReference>
<proteinExistence type="inferred from homology"/>
<dbReference type="InterPro" id="IPR006312">
    <property type="entry name" value="TatA/E"/>
</dbReference>
<dbReference type="Proteomes" id="UP000538147">
    <property type="component" value="Unassembled WGS sequence"/>
</dbReference>
<dbReference type="HAMAP" id="MF_00236">
    <property type="entry name" value="TatA_E"/>
    <property type="match status" value="1"/>
</dbReference>
<comment type="subunit">
    <text evidence="10">The Tat system comprises two distinct complexes: a TatABC complex, containing multiple copies of TatA, TatB and TatC subunits, and a separate TatA complex, containing only TatA subunits. Substrates initially bind to the TatABC complex, which probably triggers association of the separate TatA complex to form the active translocon.</text>
</comment>
<evidence type="ECO:0000313" key="12">
    <source>
        <dbReference type="EMBL" id="MBB6227087.1"/>
    </source>
</evidence>
<dbReference type="EMBL" id="JACIIV010000008">
    <property type="protein sequence ID" value="MBB6227087.1"/>
    <property type="molecule type" value="Genomic_DNA"/>
</dbReference>
<dbReference type="NCBIfam" id="TIGR01411">
    <property type="entry name" value="tatAE"/>
    <property type="match status" value="1"/>
</dbReference>
<evidence type="ECO:0000256" key="4">
    <source>
        <dbReference type="ARBA" id="ARBA00022519"/>
    </source>
</evidence>
<evidence type="ECO:0000256" key="8">
    <source>
        <dbReference type="ARBA" id="ARBA00023010"/>
    </source>
</evidence>